<dbReference type="Proteomes" id="UP000562352">
    <property type="component" value="Unassembled WGS sequence"/>
</dbReference>
<accession>A0A841DD72</accession>
<comment type="caution">
    <text evidence="4">The sequence shown here is derived from an EMBL/GenBank/DDBJ whole genome shotgun (WGS) entry which is preliminary data.</text>
</comment>
<comment type="cofactor">
    <cofactor evidence="1">
        <name>Mg(2+)</name>
        <dbReference type="ChEBI" id="CHEBI:18420"/>
    </cofactor>
</comment>
<keyword evidence="3" id="KW-0460">Magnesium</keyword>
<dbReference type="NCBIfam" id="TIGR01509">
    <property type="entry name" value="HAD-SF-IA-v3"/>
    <property type="match status" value="1"/>
</dbReference>
<gene>
    <name evidence="4" type="ORF">FHS22_007389</name>
</gene>
<evidence type="ECO:0000256" key="3">
    <source>
        <dbReference type="ARBA" id="ARBA00022842"/>
    </source>
</evidence>
<dbReference type="GO" id="GO:0016787">
    <property type="term" value="F:hydrolase activity"/>
    <property type="evidence" value="ECO:0007669"/>
    <property type="project" value="UniProtKB-KW"/>
</dbReference>
<dbReference type="Gene3D" id="3.40.50.1000">
    <property type="entry name" value="HAD superfamily/HAD-like"/>
    <property type="match status" value="1"/>
</dbReference>
<keyword evidence="5" id="KW-1185">Reference proteome</keyword>
<protein>
    <submittedName>
        <fullName evidence="4">Putative hydrolase of the HAD superfamily</fullName>
    </submittedName>
</protein>
<dbReference type="EMBL" id="JACHJJ010000048">
    <property type="protein sequence ID" value="MBB5968071.1"/>
    <property type="molecule type" value="Genomic_DNA"/>
</dbReference>
<name>A0A841DD72_PLAVE</name>
<dbReference type="SFLD" id="SFLDS00003">
    <property type="entry name" value="Haloacid_Dehalogenase"/>
    <property type="match status" value="1"/>
</dbReference>
<dbReference type="PRINTS" id="PR00413">
    <property type="entry name" value="HADHALOGNASE"/>
</dbReference>
<dbReference type="SFLD" id="SFLDG01129">
    <property type="entry name" value="C1.5:_HAD__Beta-PGM__Phosphata"/>
    <property type="match status" value="1"/>
</dbReference>
<dbReference type="InterPro" id="IPR023214">
    <property type="entry name" value="HAD_sf"/>
</dbReference>
<dbReference type="InterPro" id="IPR051400">
    <property type="entry name" value="HAD-like_hydrolase"/>
</dbReference>
<evidence type="ECO:0000256" key="2">
    <source>
        <dbReference type="ARBA" id="ARBA00022801"/>
    </source>
</evidence>
<dbReference type="InterPro" id="IPR006439">
    <property type="entry name" value="HAD-SF_hydro_IA"/>
</dbReference>
<proteinExistence type="predicted"/>
<dbReference type="RefSeq" id="WP_184948753.1">
    <property type="nucleotide sequence ID" value="NZ_BAAAWZ010000004.1"/>
</dbReference>
<dbReference type="PANTHER" id="PTHR46470">
    <property type="entry name" value="N-ACYLNEURAMINATE-9-PHOSPHATASE"/>
    <property type="match status" value="1"/>
</dbReference>
<dbReference type="PANTHER" id="PTHR46470:SF4">
    <property type="entry name" value="5-AMINO-6-(5-PHOSPHO-D-RIBITYLAMINO)URACIL PHOSPHATASE YIGB"/>
    <property type="match status" value="1"/>
</dbReference>
<keyword evidence="2 4" id="KW-0378">Hydrolase</keyword>
<evidence type="ECO:0000313" key="4">
    <source>
        <dbReference type="EMBL" id="MBB5968071.1"/>
    </source>
</evidence>
<dbReference type="Gene3D" id="1.20.120.1600">
    <property type="match status" value="1"/>
</dbReference>
<dbReference type="SUPFAM" id="SSF56784">
    <property type="entry name" value="HAD-like"/>
    <property type="match status" value="1"/>
</dbReference>
<sequence>MIRAILFDLDGTLMDHRGAADRAAVAWVGGLAPGHPRLGEVPGLWRRLEEEHIAGWQAGECSFAEQRRRRVRGLCSELGLPRPADADASFAVFLDHYRERWRVFPDVTETLTALTARGGLRLGVLTNGEASVQAAKLARIGLAGLLDPVLTADLLGGHFKPARDCYLNAARLLGLEPGQVLVVGDDVAADVTGPRAAGMGSVWLDRDGAGYPGLPPDVPRITLLAQLPALLAGTTTTCP</sequence>
<dbReference type="Pfam" id="PF00702">
    <property type="entry name" value="Hydrolase"/>
    <property type="match status" value="1"/>
</dbReference>
<dbReference type="NCBIfam" id="TIGR01549">
    <property type="entry name" value="HAD-SF-IA-v1"/>
    <property type="match status" value="1"/>
</dbReference>
<evidence type="ECO:0000313" key="5">
    <source>
        <dbReference type="Proteomes" id="UP000562352"/>
    </source>
</evidence>
<organism evidence="4 5">
    <name type="scientific">Planomonospora venezuelensis</name>
    <dbReference type="NCBI Taxonomy" id="1999"/>
    <lineage>
        <taxon>Bacteria</taxon>
        <taxon>Bacillati</taxon>
        <taxon>Actinomycetota</taxon>
        <taxon>Actinomycetes</taxon>
        <taxon>Streptosporangiales</taxon>
        <taxon>Streptosporangiaceae</taxon>
        <taxon>Planomonospora</taxon>
    </lineage>
</organism>
<dbReference type="InterPro" id="IPR036412">
    <property type="entry name" value="HAD-like_sf"/>
</dbReference>
<dbReference type="GO" id="GO:0044281">
    <property type="term" value="P:small molecule metabolic process"/>
    <property type="evidence" value="ECO:0007669"/>
    <property type="project" value="UniProtKB-ARBA"/>
</dbReference>
<reference evidence="4 5" key="1">
    <citation type="submission" date="2020-08" db="EMBL/GenBank/DDBJ databases">
        <title>Genomic Encyclopedia of Type Strains, Phase III (KMG-III): the genomes of soil and plant-associated and newly described type strains.</title>
        <authorList>
            <person name="Whitman W."/>
        </authorList>
    </citation>
    <scope>NUCLEOTIDE SEQUENCE [LARGE SCALE GENOMIC DNA]</scope>
    <source>
        <strain evidence="4 5">CECT 3303</strain>
    </source>
</reference>
<dbReference type="AlphaFoldDB" id="A0A841DD72"/>
<evidence type="ECO:0000256" key="1">
    <source>
        <dbReference type="ARBA" id="ARBA00001946"/>
    </source>
</evidence>